<evidence type="ECO:0000256" key="1">
    <source>
        <dbReference type="SAM" id="Phobius"/>
    </source>
</evidence>
<keyword evidence="1" id="KW-0812">Transmembrane</keyword>
<keyword evidence="1" id="KW-1133">Transmembrane helix</keyword>
<geneLocation type="plasmid" evidence="2 3">
    <name>pBB1</name>
</geneLocation>
<gene>
    <name evidence="2" type="ordered locus">CNE_BB1p03670</name>
</gene>
<proteinExistence type="predicted"/>
<protein>
    <submittedName>
        <fullName evidence="2">Uncharacterized protein</fullName>
    </submittedName>
</protein>
<dbReference type="EMBL" id="CP002879">
    <property type="protein sequence ID" value="AEI81791.1"/>
    <property type="molecule type" value="Genomic_DNA"/>
</dbReference>
<keyword evidence="2" id="KW-0614">Plasmid</keyword>
<name>F8GWS1_CUPNN</name>
<dbReference type="KEGG" id="cnc:CNE_BB1p03670"/>
<keyword evidence="1" id="KW-0472">Membrane</keyword>
<dbReference type="Proteomes" id="UP000006798">
    <property type="component" value="Plasmid pBB1"/>
</dbReference>
<reference evidence="2 3" key="1">
    <citation type="journal article" date="2011" name="J. Bacteriol.">
        <title>Complete genome sequence of the type strain Cupriavidus necator N-1.</title>
        <authorList>
            <person name="Poehlein A."/>
            <person name="Kusian B."/>
            <person name="Friedrich B."/>
            <person name="Daniel R."/>
            <person name="Bowien B."/>
        </authorList>
    </citation>
    <scope>NUCLEOTIDE SEQUENCE [LARGE SCALE GENOMIC DNA]</scope>
    <source>
        <strain evidence="3">ATCC 43291 / DSM 13513 / CCUG 52238 / LMG 8453 / N-1</strain>
        <plasmid evidence="2 3">pBB1</plasmid>
    </source>
</reference>
<evidence type="ECO:0000313" key="2">
    <source>
        <dbReference type="EMBL" id="AEI81791.1"/>
    </source>
</evidence>
<dbReference type="AlphaFoldDB" id="F8GWS1"/>
<organism evidence="2 3">
    <name type="scientific">Cupriavidus necator (strain ATCC 43291 / DSM 13513 / CCUG 52238 / LMG 8453 / N-1)</name>
    <name type="common">Ralstonia eutropha</name>
    <dbReference type="NCBI Taxonomy" id="1042878"/>
    <lineage>
        <taxon>Bacteria</taxon>
        <taxon>Pseudomonadati</taxon>
        <taxon>Pseudomonadota</taxon>
        <taxon>Betaproteobacteria</taxon>
        <taxon>Burkholderiales</taxon>
        <taxon>Burkholderiaceae</taxon>
        <taxon>Cupriavidus</taxon>
    </lineage>
</organism>
<feature type="transmembrane region" description="Helical" evidence="1">
    <location>
        <begin position="17"/>
        <end position="35"/>
    </location>
</feature>
<accession>F8GWS1</accession>
<dbReference type="HOGENOM" id="CLU_3327033_0_0_4"/>
<evidence type="ECO:0000313" key="3">
    <source>
        <dbReference type="Proteomes" id="UP000006798"/>
    </source>
</evidence>
<sequence>MQTGESMPTISRKTLVIYRRTLCAMGAIAVLYLALNLD</sequence>